<evidence type="ECO:0000313" key="4">
    <source>
        <dbReference type="Proteomes" id="UP000182054"/>
    </source>
</evidence>
<dbReference type="Proteomes" id="UP000182054">
    <property type="component" value="Unassembled WGS sequence"/>
</dbReference>
<keyword evidence="5" id="KW-1185">Reference proteome</keyword>
<feature type="domain" description="HTH luxR-type" evidence="1">
    <location>
        <begin position="10"/>
        <end position="72"/>
    </location>
</feature>
<evidence type="ECO:0000259" key="1">
    <source>
        <dbReference type="SMART" id="SM00421"/>
    </source>
</evidence>
<dbReference type="Gene3D" id="1.10.10.10">
    <property type="entry name" value="Winged helix-like DNA-binding domain superfamily/Winged helix DNA-binding domain"/>
    <property type="match status" value="1"/>
</dbReference>
<protein>
    <submittedName>
        <fullName evidence="3">DNA-binding transcriptional regulator, CsgD family</fullName>
    </submittedName>
    <submittedName>
        <fullName evidence="2">Helix-turn-helix transcriptional regulator</fullName>
    </submittedName>
</protein>
<dbReference type="GO" id="GO:0003677">
    <property type="term" value="F:DNA binding"/>
    <property type="evidence" value="ECO:0007669"/>
    <property type="project" value="UniProtKB-KW"/>
</dbReference>
<dbReference type="OrthoDB" id="3171335at2"/>
<keyword evidence="3" id="KW-0238">DNA-binding</keyword>
<dbReference type="InterPro" id="IPR036388">
    <property type="entry name" value="WH-like_DNA-bd_sf"/>
</dbReference>
<dbReference type="GO" id="GO:0006355">
    <property type="term" value="P:regulation of DNA-templated transcription"/>
    <property type="evidence" value="ECO:0007669"/>
    <property type="project" value="InterPro"/>
</dbReference>
<dbReference type="AlphaFoldDB" id="A0A1I0U336"/>
<proteinExistence type="predicted"/>
<dbReference type="GeneID" id="85486857"/>
<evidence type="ECO:0000313" key="3">
    <source>
        <dbReference type="EMBL" id="SFA58408.1"/>
    </source>
</evidence>
<evidence type="ECO:0000313" key="2">
    <source>
        <dbReference type="EMBL" id="MBY6320027.1"/>
    </source>
</evidence>
<dbReference type="SMART" id="SM00421">
    <property type="entry name" value="HTH_LUXR"/>
    <property type="match status" value="1"/>
</dbReference>
<reference evidence="3 4" key="1">
    <citation type="submission" date="2016-10" db="EMBL/GenBank/DDBJ databases">
        <authorList>
            <person name="de Groot N.N."/>
        </authorList>
    </citation>
    <scope>NUCLEOTIDE SEQUENCE [LARGE SCALE GENOMIC DNA]</scope>
    <source>
        <strain evidence="3 4">DSM 44908</strain>
    </source>
</reference>
<dbReference type="Proteomes" id="UP001520140">
    <property type="component" value="Unassembled WGS sequence"/>
</dbReference>
<gene>
    <name evidence="2" type="ORF">HQ605_04240</name>
    <name evidence="3" type="ORF">SAMN05444374_112110</name>
</gene>
<sequence length="83" mass="9200">MQTLMDEKVRPALSAREVEVLLAWIVRDSKDDVARSLYISPATVGTHIARVRDKYEAVGRSAKSKAALVARALQDGYITLDEL</sequence>
<dbReference type="EMBL" id="FOJN01000012">
    <property type="protein sequence ID" value="SFA58408.1"/>
    <property type="molecule type" value="Genomic_DNA"/>
</dbReference>
<reference evidence="2 5" key="2">
    <citation type="submission" date="2020-06" db="EMBL/GenBank/DDBJ databases">
        <title>Taxonomy, biology and ecology of Rhodococcus bacteria occurring in California pistachio and other woody hosts as revealed by genome sequence analyses.</title>
        <authorList>
            <person name="Gai Y."/>
            <person name="Riely B."/>
        </authorList>
    </citation>
    <scope>NUCLEOTIDE SEQUENCE [LARGE SCALE GENOMIC DNA]</scope>
    <source>
        <strain evidence="2 5">BP-284</strain>
    </source>
</reference>
<name>A0A1I0U336_9NOCA</name>
<evidence type="ECO:0000313" key="5">
    <source>
        <dbReference type="Proteomes" id="UP001520140"/>
    </source>
</evidence>
<dbReference type="InterPro" id="IPR000792">
    <property type="entry name" value="Tscrpt_reg_LuxR_C"/>
</dbReference>
<dbReference type="Pfam" id="PF00196">
    <property type="entry name" value="GerE"/>
    <property type="match status" value="1"/>
</dbReference>
<dbReference type="RefSeq" id="WP_068099809.1">
    <property type="nucleotide sequence ID" value="NZ_CP135915.1"/>
</dbReference>
<dbReference type="EMBL" id="JABUKG010000003">
    <property type="protein sequence ID" value="MBY6320027.1"/>
    <property type="molecule type" value="Genomic_DNA"/>
</dbReference>
<dbReference type="SUPFAM" id="SSF46894">
    <property type="entry name" value="C-terminal effector domain of the bipartite response regulators"/>
    <property type="match status" value="1"/>
</dbReference>
<dbReference type="InterPro" id="IPR016032">
    <property type="entry name" value="Sig_transdc_resp-reg_C-effctor"/>
</dbReference>
<organism evidence="3 4">
    <name type="scientific">Rhodococcoides kroppenstedtii</name>
    <dbReference type="NCBI Taxonomy" id="293050"/>
    <lineage>
        <taxon>Bacteria</taxon>
        <taxon>Bacillati</taxon>
        <taxon>Actinomycetota</taxon>
        <taxon>Actinomycetes</taxon>
        <taxon>Mycobacteriales</taxon>
        <taxon>Nocardiaceae</taxon>
        <taxon>Rhodococcoides</taxon>
    </lineage>
</organism>
<accession>A0A1I0U336</accession>